<evidence type="ECO:0000256" key="3">
    <source>
        <dbReference type="ARBA" id="ARBA00022741"/>
    </source>
</evidence>
<dbReference type="InterPro" id="IPR050095">
    <property type="entry name" value="ECF_ABC_transporter_ATP-bd"/>
</dbReference>
<gene>
    <name evidence="6" type="primary">cbiO</name>
    <name evidence="6" type="ORF">AFE02nite_06670</name>
</gene>
<dbReference type="InterPro" id="IPR015856">
    <property type="entry name" value="ABC_transpr_CbiO/EcfA_su"/>
</dbReference>
<name>A0A511YUR2_9CELL</name>
<dbReference type="GO" id="GO:0043190">
    <property type="term" value="C:ATP-binding cassette (ABC) transporter complex"/>
    <property type="evidence" value="ECO:0007669"/>
    <property type="project" value="TreeGrafter"/>
</dbReference>
<dbReference type="Pfam" id="PF00005">
    <property type="entry name" value="ABC_tran"/>
    <property type="match status" value="2"/>
</dbReference>
<comment type="similarity">
    <text evidence="1">Belongs to the ABC transporter superfamily.</text>
</comment>
<keyword evidence="2" id="KW-0813">Transport</keyword>
<dbReference type="InterPro" id="IPR003439">
    <property type="entry name" value="ABC_transporter-like_ATP-bd"/>
</dbReference>
<evidence type="ECO:0000256" key="4">
    <source>
        <dbReference type="ARBA" id="ARBA00022840"/>
    </source>
</evidence>
<keyword evidence="4 6" id="KW-0067">ATP-binding</keyword>
<feature type="domain" description="ABC transporter" evidence="5">
    <location>
        <begin position="4"/>
        <end position="244"/>
    </location>
</feature>
<reference evidence="6 7" key="1">
    <citation type="submission" date="2019-07" db="EMBL/GenBank/DDBJ databases">
        <title>Whole genome shotgun sequence of Actinotalea fermentans NBRC 105374.</title>
        <authorList>
            <person name="Hosoyama A."/>
            <person name="Uohara A."/>
            <person name="Ohji S."/>
            <person name="Ichikawa N."/>
        </authorList>
    </citation>
    <scope>NUCLEOTIDE SEQUENCE [LARGE SCALE GENOMIC DNA]</scope>
    <source>
        <strain evidence="6 7">NBRC 105374</strain>
    </source>
</reference>
<dbReference type="PANTHER" id="PTHR43553:SF24">
    <property type="entry name" value="ENERGY-COUPLING FACTOR TRANSPORTER ATP-BINDING PROTEIN ECFA1"/>
    <property type="match status" value="1"/>
</dbReference>
<keyword evidence="7" id="KW-1185">Reference proteome</keyword>
<dbReference type="AlphaFoldDB" id="A0A511YUR2"/>
<dbReference type="CDD" id="cd03225">
    <property type="entry name" value="ABC_cobalt_CbiO_domain1"/>
    <property type="match status" value="1"/>
</dbReference>
<dbReference type="PANTHER" id="PTHR43553">
    <property type="entry name" value="HEAVY METAL TRANSPORTER"/>
    <property type="match status" value="1"/>
</dbReference>
<feature type="domain" description="ABC transporter" evidence="5">
    <location>
        <begin position="303"/>
        <end position="545"/>
    </location>
</feature>
<dbReference type="GO" id="GO:0042626">
    <property type="term" value="F:ATPase-coupled transmembrane transporter activity"/>
    <property type="evidence" value="ECO:0007669"/>
    <property type="project" value="TreeGrafter"/>
</dbReference>
<dbReference type="PROSITE" id="PS00211">
    <property type="entry name" value="ABC_TRANSPORTER_1"/>
    <property type="match status" value="1"/>
</dbReference>
<organism evidence="6 7">
    <name type="scientific">Actinotalea fermentans</name>
    <dbReference type="NCBI Taxonomy" id="43671"/>
    <lineage>
        <taxon>Bacteria</taxon>
        <taxon>Bacillati</taxon>
        <taxon>Actinomycetota</taxon>
        <taxon>Actinomycetes</taxon>
        <taxon>Micrococcales</taxon>
        <taxon>Cellulomonadaceae</taxon>
        <taxon>Actinotalea</taxon>
    </lineage>
</organism>
<dbReference type="Proteomes" id="UP000321484">
    <property type="component" value="Unassembled WGS sequence"/>
</dbReference>
<dbReference type="InterPro" id="IPR003593">
    <property type="entry name" value="AAA+_ATPase"/>
</dbReference>
<evidence type="ECO:0000256" key="1">
    <source>
        <dbReference type="ARBA" id="ARBA00005417"/>
    </source>
</evidence>
<evidence type="ECO:0000256" key="2">
    <source>
        <dbReference type="ARBA" id="ARBA00022448"/>
    </source>
</evidence>
<comment type="caution">
    <text evidence="6">The sequence shown here is derived from an EMBL/GenBank/DDBJ whole genome shotgun (WGS) entry which is preliminary data.</text>
</comment>
<dbReference type="InterPro" id="IPR027417">
    <property type="entry name" value="P-loop_NTPase"/>
</dbReference>
<proteinExistence type="inferred from homology"/>
<dbReference type="Gene3D" id="3.40.50.300">
    <property type="entry name" value="P-loop containing nucleotide triphosphate hydrolases"/>
    <property type="match status" value="2"/>
</dbReference>
<dbReference type="SMART" id="SM00382">
    <property type="entry name" value="AAA"/>
    <property type="match status" value="2"/>
</dbReference>
<evidence type="ECO:0000313" key="6">
    <source>
        <dbReference type="EMBL" id="GEN78933.1"/>
    </source>
</evidence>
<dbReference type="GO" id="GO:0005524">
    <property type="term" value="F:ATP binding"/>
    <property type="evidence" value="ECO:0007669"/>
    <property type="project" value="UniProtKB-KW"/>
</dbReference>
<evidence type="ECO:0000313" key="7">
    <source>
        <dbReference type="Proteomes" id="UP000321484"/>
    </source>
</evidence>
<dbReference type="SUPFAM" id="SSF52540">
    <property type="entry name" value="P-loop containing nucleoside triphosphate hydrolases"/>
    <property type="match status" value="2"/>
</dbReference>
<evidence type="ECO:0000259" key="5">
    <source>
        <dbReference type="PROSITE" id="PS50893"/>
    </source>
</evidence>
<dbReference type="GO" id="GO:0016887">
    <property type="term" value="F:ATP hydrolysis activity"/>
    <property type="evidence" value="ECO:0007669"/>
    <property type="project" value="InterPro"/>
</dbReference>
<dbReference type="InterPro" id="IPR017871">
    <property type="entry name" value="ABC_transporter-like_CS"/>
</dbReference>
<dbReference type="PROSITE" id="PS50893">
    <property type="entry name" value="ABC_TRANSPORTER_2"/>
    <property type="match status" value="2"/>
</dbReference>
<keyword evidence="3" id="KW-0547">Nucleotide-binding</keyword>
<dbReference type="RefSeq" id="WP_261765410.1">
    <property type="nucleotide sequence ID" value="NZ_BJYK01000001.1"/>
</dbReference>
<sequence length="566" mass="58259">MTALSFDRVSITYPRSTTPVLRDVTLTVPEGELCLVVGPTGSGKSTLLRAACGLVPHFTGGTQAGRVLVAGRDTREHLPRDLADVVGVVGQDPAAGFVTGTVEDELAYAMEQLGVAPATMRTRVEEVLDLLGLTPLRERALGDLSGGEQQRVAIGSVLTPGPRLLLLDEPTSALDPGAAEEVLAALTRLVHDLGLTVVVAEHRLERVVQYADRVVAVGADGTVADGPPEEMLAVVAAAPPIVELGRWAGWRPLPLSVRDARRRAAGLRTSLADVVPPASPDGREPGPTLLRARALHVHHGRGAVVRGLRRSGGAGLRTEVHALRGVDLDARAGEVLAVMGRNGAGKSSLLWALSGAGPRSAGDVEVTTASADEAPLTLDPSALPAARARQLVALVPHDPSALLFRDTVAAELAAADADAPGGVGSAAAVLAALAPSVLPEAHPRDLSEGGRLALALAVQLAAQPRVLLLDEPTRGLDYPAKRRLTALLRRHAADGGAVVLSSHDVEFVAETASRVLVLAGGEAVAEGSATQVLTASPTFAPQVARVLHPVPLLTVQALQDAVGAAS</sequence>
<accession>A0A511YUR2</accession>
<protein>
    <submittedName>
        <fullName evidence="6">Cobalt ABC transporter ATP-binding protein</fullName>
    </submittedName>
</protein>
<dbReference type="EMBL" id="BJYK01000001">
    <property type="protein sequence ID" value="GEN78933.1"/>
    <property type="molecule type" value="Genomic_DNA"/>
</dbReference>